<dbReference type="SUPFAM" id="SSF54001">
    <property type="entry name" value="Cysteine proteinases"/>
    <property type="match status" value="1"/>
</dbReference>
<dbReference type="Proteomes" id="UP000472277">
    <property type="component" value="Chromosome 26"/>
</dbReference>
<dbReference type="PANTHER" id="PTHR24006">
    <property type="entry name" value="UBIQUITIN CARBOXYL-TERMINAL HYDROLASE"/>
    <property type="match status" value="1"/>
</dbReference>
<feature type="compositionally biased region" description="Polar residues" evidence="10">
    <location>
        <begin position="472"/>
        <end position="493"/>
    </location>
</feature>
<feature type="compositionally biased region" description="Basic and acidic residues" evidence="10">
    <location>
        <begin position="186"/>
        <end position="198"/>
    </location>
</feature>
<evidence type="ECO:0000256" key="3">
    <source>
        <dbReference type="ARBA" id="ARBA00022723"/>
    </source>
</evidence>
<dbReference type="InterPro" id="IPR018200">
    <property type="entry name" value="USP_CS"/>
</dbReference>
<protein>
    <recommendedName>
        <fullName evidence="9">Ubiquitin carboxyl-terminal hydrolase</fullName>
        <ecNumber evidence="9">3.4.19.12</ecNumber>
    </recommendedName>
</protein>
<dbReference type="Pfam" id="PF00443">
    <property type="entry name" value="UCH"/>
    <property type="match status" value="1"/>
</dbReference>
<keyword evidence="2 9" id="KW-0645">Protease</keyword>
<dbReference type="GeneTree" id="ENSGT00940000156013"/>
<evidence type="ECO:0000256" key="1">
    <source>
        <dbReference type="ARBA" id="ARBA00000707"/>
    </source>
</evidence>
<dbReference type="GO" id="GO:0005634">
    <property type="term" value="C:nucleus"/>
    <property type="evidence" value="ECO:0007669"/>
    <property type="project" value="TreeGrafter"/>
</dbReference>
<evidence type="ECO:0000259" key="11">
    <source>
        <dbReference type="PROSITE" id="PS50235"/>
    </source>
</evidence>
<feature type="compositionally biased region" description="Basic and acidic residues" evidence="10">
    <location>
        <begin position="631"/>
        <end position="642"/>
    </location>
</feature>
<evidence type="ECO:0000259" key="12">
    <source>
        <dbReference type="PROSITE" id="PS50271"/>
    </source>
</evidence>
<dbReference type="GeneID" id="115163829"/>
<keyword evidence="14" id="KW-1185">Reference proteome</keyword>
<evidence type="ECO:0000256" key="9">
    <source>
        <dbReference type="RuleBase" id="RU366025"/>
    </source>
</evidence>
<keyword evidence="4 8" id="KW-0863">Zinc-finger</keyword>
<evidence type="ECO:0000313" key="13">
    <source>
        <dbReference type="Ensembl" id="ENSSTUP00000036135.1"/>
    </source>
</evidence>
<reference evidence="13" key="2">
    <citation type="submission" date="2025-09" db="UniProtKB">
        <authorList>
            <consortium name="Ensembl"/>
        </authorList>
    </citation>
    <scope>IDENTIFICATION</scope>
</reference>
<dbReference type="AlphaFoldDB" id="A0A673YPL2"/>
<dbReference type="KEGG" id="stru:115163829"/>
<feature type="region of interest" description="Disordered" evidence="10">
    <location>
        <begin position="459"/>
        <end position="662"/>
    </location>
</feature>
<dbReference type="InterPro" id="IPR001394">
    <property type="entry name" value="Peptidase_C19_UCH"/>
</dbReference>
<feature type="compositionally biased region" description="Polar residues" evidence="10">
    <location>
        <begin position="533"/>
        <end position="543"/>
    </location>
</feature>
<organism evidence="13 14">
    <name type="scientific">Salmo trutta</name>
    <name type="common">Brown trout</name>
    <dbReference type="NCBI Taxonomy" id="8032"/>
    <lineage>
        <taxon>Eukaryota</taxon>
        <taxon>Metazoa</taxon>
        <taxon>Chordata</taxon>
        <taxon>Craniata</taxon>
        <taxon>Vertebrata</taxon>
        <taxon>Euteleostomi</taxon>
        <taxon>Actinopterygii</taxon>
        <taxon>Neopterygii</taxon>
        <taxon>Teleostei</taxon>
        <taxon>Protacanthopterygii</taxon>
        <taxon>Salmoniformes</taxon>
        <taxon>Salmonidae</taxon>
        <taxon>Salmoninae</taxon>
        <taxon>Salmo</taxon>
    </lineage>
</organism>
<dbReference type="Ensembl" id="ENSSTUT00000037765.1">
    <property type="protein sequence ID" value="ENSSTUP00000036135.1"/>
    <property type="gene ID" value="ENSSTUG00000015398.1"/>
</dbReference>
<evidence type="ECO:0000256" key="2">
    <source>
        <dbReference type="ARBA" id="ARBA00022670"/>
    </source>
</evidence>
<feature type="compositionally biased region" description="Basic and acidic residues" evidence="10">
    <location>
        <begin position="587"/>
        <end position="596"/>
    </location>
</feature>
<dbReference type="Pfam" id="PF02148">
    <property type="entry name" value="zf-UBP"/>
    <property type="match status" value="1"/>
</dbReference>
<feature type="region of interest" description="Disordered" evidence="10">
    <location>
        <begin position="142"/>
        <end position="212"/>
    </location>
</feature>
<feature type="compositionally biased region" description="Polar residues" evidence="10">
    <location>
        <begin position="609"/>
        <end position="624"/>
    </location>
</feature>
<evidence type="ECO:0000256" key="5">
    <source>
        <dbReference type="ARBA" id="ARBA00022786"/>
    </source>
</evidence>
<keyword evidence="6 9" id="KW-0378">Hydrolase</keyword>
<evidence type="ECO:0000256" key="7">
    <source>
        <dbReference type="ARBA" id="ARBA00022833"/>
    </source>
</evidence>
<dbReference type="InterPro" id="IPR038765">
    <property type="entry name" value="Papain-like_cys_pep_sf"/>
</dbReference>
<proteinExistence type="inferred from homology"/>
<name>A0A673YPL2_SALTR</name>
<dbReference type="Gene3D" id="3.90.70.10">
    <property type="entry name" value="Cysteine proteinases"/>
    <property type="match status" value="2"/>
</dbReference>
<dbReference type="GO" id="GO:0016579">
    <property type="term" value="P:protein deubiquitination"/>
    <property type="evidence" value="ECO:0007669"/>
    <property type="project" value="InterPro"/>
</dbReference>
<evidence type="ECO:0000313" key="14">
    <source>
        <dbReference type="Proteomes" id="UP000472277"/>
    </source>
</evidence>
<feature type="compositionally biased region" description="Basic and acidic residues" evidence="10">
    <location>
        <begin position="169"/>
        <end position="179"/>
    </location>
</feature>
<dbReference type="GO" id="GO:0005829">
    <property type="term" value="C:cytosol"/>
    <property type="evidence" value="ECO:0007669"/>
    <property type="project" value="TreeGrafter"/>
</dbReference>
<feature type="domain" description="USP" evidence="11">
    <location>
        <begin position="262"/>
        <end position="918"/>
    </location>
</feature>
<dbReference type="RefSeq" id="XP_029571888.1">
    <property type="nucleotide sequence ID" value="XM_029716028.1"/>
</dbReference>
<evidence type="ECO:0000256" key="8">
    <source>
        <dbReference type="PROSITE-ProRule" id="PRU00502"/>
    </source>
</evidence>
<dbReference type="RefSeq" id="XP_029571889.1">
    <property type="nucleotide sequence ID" value="XM_029716029.1"/>
</dbReference>
<dbReference type="GO" id="GO:0008270">
    <property type="term" value="F:zinc ion binding"/>
    <property type="evidence" value="ECO:0007669"/>
    <property type="project" value="UniProtKB-KW"/>
</dbReference>
<dbReference type="Gene3D" id="3.30.40.10">
    <property type="entry name" value="Zinc/RING finger domain, C3HC4 (zinc finger)"/>
    <property type="match status" value="1"/>
</dbReference>
<dbReference type="OMA" id="ACDIKSE"/>
<dbReference type="GO" id="GO:0006508">
    <property type="term" value="P:proteolysis"/>
    <property type="evidence" value="ECO:0007669"/>
    <property type="project" value="UniProtKB-KW"/>
</dbReference>
<feature type="domain" description="UBP-type" evidence="12">
    <location>
        <begin position="20"/>
        <end position="142"/>
    </location>
</feature>
<dbReference type="PROSITE" id="PS00973">
    <property type="entry name" value="USP_2"/>
    <property type="match status" value="1"/>
</dbReference>
<dbReference type="GO" id="GO:0004843">
    <property type="term" value="F:cysteine-type deubiquitinase activity"/>
    <property type="evidence" value="ECO:0007669"/>
    <property type="project" value="UniProtKB-UniRule"/>
</dbReference>
<dbReference type="SMART" id="SM00290">
    <property type="entry name" value="ZnF_UBP"/>
    <property type="match status" value="1"/>
</dbReference>
<dbReference type="InterPro" id="IPR050164">
    <property type="entry name" value="Peptidase_C19"/>
</dbReference>
<feature type="compositionally biased region" description="Basic residues" evidence="10">
    <location>
        <begin position="508"/>
        <end position="528"/>
    </location>
</feature>
<dbReference type="OrthoDB" id="2020758at2759"/>
<dbReference type="CTD" id="10600"/>
<dbReference type="PROSITE" id="PS50235">
    <property type="entry name" value="USP_3"/>
    <property type="match status" value="1"/>
</dbReference>
<dbReference type="InParanoid" id="A0A673YPL2"/>
<evidence type="ECO:0000256" key="6">
    <source>
        <dbReference type="ARBA" id="ARBA00022801"/>
    </source>
</evidence>
<accession>A0A673YPL2</accession>
<dbReference type="PROSITE" id="PS50271">
    <property type="entry name" value="ZF_UBP"/>
    <property type="match status" value="1"/>
</dbReference>
<evidence type="ECO:0000256" key="4">
    <source>
        <dbReference type="ARBA" id="ARBA00022771"/>
    </source>
</evidence>
<dbReference type="InterPro" id="IPR028889">
    <property type="entry name" value="USP"/>
</dbReference>
<dbReference type="PROSITE" id="PS00972">
    <property type="entry name" value="USP_1"/>
    <property type="match status" value="1"/>
</dbReference>
<keyword evidence="3" id="KW-0479">Metal-binding</keyword>
<keyword evidence="9" id="KW-0788">Thiol protease</keyword>
<dbReference type="CDD" id="cd02667">
    <property type="entry name" value="Peptidase_C19K"/>
    <property type="match status" value="1"/>
</dbReference>
<keyword evidence="5 9" id="KW-0833">Ubl conjugation pathway</keyword>
<comment type="similarity">
    <text evidence="9">Belongs to the peptidase C19 family.</text>
</comment>
<dbReference type="FunCoup" id="A0A673YPL2">
    <property type="interactions" value="2563"/>
</dbReference>
<dbReference type="EC" id="3.4.19.12" evidence="9"/>
<dbReference type="InterPro" id="IPR013083">
    <property type="entry name" value="Znf_RING/FYVE/PHD"/>
</dbReference>
<comment type="catalytic activity">
    <reaction evidence="1 9">
        <text>Thiol-dependent hydrolysis of ester, thioester, amide, peptide and isopeptide bonds formed by the C-terminal Gly of ubiquitin (a 76-residue protein attached to proteins as an intracellular targeting signal).</text>
        <dbReference type="EC" id="3.4.19.12"/>
    </reaction>
</comment>
<evidence type="ECO:0000256" key="10">
    <source>
        <dbReference type="SAM" id="MobiDB-lite"/>
    </source>
</evidence>
<dbReference type="PANTHER" id="PTHR24006:SF852">
    <property type="entry name" value="UBIQUITIN CARBOXYL-TERMINAL HYDROLASE"/>
    <property type="match status" value="1"/>
</dbReference>
<reference evidence="13" key="1">
    <citation type="submission" date="2025-08" db="UniProtKB">
        <authorList>
            <consortium name="Ensembl"/>
        </authorList>
    </citation>
    <scope>IDENTIFICATION</scope>
</reference>
<dbReference type="FunFam" id="3.30.40.10:FF:000147">
    <property type="entry name" value="Ubiquitin carboxyl-terminal hydrolase 16"/>
    <property type="match status" value="1"/>
</dbReference>
<dbReference type="SUPFAM" id="SSF57850">
    <property type="entry name" value="RING/U-box"/>
    <property type="match status" value="1"/>
</dbReference>
<dbReference type="InterPro" id="IPR001607">
    <property type="entry name" value="Znf_UBP"/>
</dbReference>
<gene>
    <name evidence="13" type="primary">usp16</name>
</gene>
<keyword evidence="7" id="KW-0862">Zinc</keyword>
<sequence>MGKRRQKGPREDEVIDLTGPSCNHIRKGVDSSFLKKTGIDSACNSCQDCKGEEPAAAVQAPSEEMSETSTIWMCLKCGHRGCGRTSEDQHAVKHYEKPRSDPHCLVLSLDNWSVWCYICDDDVQYSKTGHLAQLVSNIKKQALSEPRKQSPQRKHSIVKLEDSMLEEPQETKPEEKEENTVTQPKENQKKNGKKESGLKENSSLTKGQKAVGGVSSGAVGGVSSGAVGGVSSGAVGGVSSGAVGGVSSGAVGGVRSGALSVKGLSNLGNTCFFNSVVQTLSQTQMLRQVINKVTAEEKTSVTITPEVSSDLEPILVQLGPPGSLTVAMCHILNEIQETKKGVVTPRELFSQVCKKAARFKGFQQQDSQELLRYLLDGMRAEEMKRLSSGISEALKKHGRDAEQSKKLVKEYEKKGAPNNFVDQVFGGEMTSTVMCQQCKTVSSVKEMFLDLSLPVSDQTYRKKSQKKGAGNQKASSEVKYNNGDSPSPVSMTNGDADDLPTGVGSKYQQKKQKKQAKKQAKNQRRQHKLVTLDSFTPPENTAESPVPAEEGEETGNSTQGEEEEEEPLVENQSSETERSETSPSEQDQEKPQGAEHTEEEEDCEPVSVYSVSNNHSTVMSEEQSPPSPEGVVKRDGHEAEHGGEDEEDDGDAAKPSGDEEDTKLTDKLGELSLNEAFLASEDSDLELGCRDGDTSAETETETKLEGKEYTVSHQDPKLAFHTLATRAAPEKQECSVESCLYQFTEVENLTQNNSLLCVTCTKRQTKNKAAEGSKKNVYTDALKQMLISCPPPVLTLHLKRFQQIGYSVCKVNSHVNFPHILDVAPFCSVICKGVSEGDSQVLYSLYGIVEHSGTMRSGHYTAYVKARPFCPSTTHNGVGTQGEPVKGSWFHVSDSSVQPVTESKVQSSQAYLLFYERIS</sequence>